<dbReference type="Proteomes" id="UP000829992">
    <property type="component" value="Chromosome"/>
</dbReference>
<sequence length="423" mass="48915">MPWIEWRGNSCRVRWETGKTDPGTGKKLYDSKSSVEWTEEEAYNYGLDRESEARNGRYIARADGKVLFKDWATLWLKSLDVDPGTDYHYLKLLRAQLLPEWGSTPVNEITTLRYNAWVKRLRARYSVNYVNSLRTLFGTLMTDAANHRPPLIPETPVPNESRRRGRYVRPVKEEKEEVPTADLHHLAENAQAVWGFTGYVFMLTKAYTGMRLGEMYGLRREFVGPNWPECDDDKQRRETALKRYCGKDPMPVIRVQWQHKYVKDAENPEEKGIPTLALPKYGSERTLVIPPFLAELHRQLLASHDSEWVFPAMGGGALLQTDFNTFYWKPVRDGFDERVGRWARPKLEPVESFRKKRIHLVRHAHGPHLEEDGAADVAIEERLGHLIQGVRGVYRSATPAMERQIVKLLQNRWEREQGGGSGS</sequence>
<keyword evidence="7" id="KW-1185">Reference proteome</keyword>
<evidence type="ECO:0000256" key="1">
    <source>
        <dbReference type="ARBA" id="ARBA00023125"/>
    </source>
</evidence>
<protein>
    <submittedName>
        <fullName evidence="6">Integrase</fullName>
    </submittedName>
</protein>
<evidence type="ECO:0000256" key="2">
    <source>
        <dbReference type="ARBA" id="ARBA00023172"/>
    </source>
</evidence>
<feature type="domain" description="Core-binding (CB)" evidence="5">
    <location>
        <begin position="66"/>
        <end position="141"/>
    </location>
</feature>
<dbReference type="PROSITE" id="PS51898">
    <property type="entry name" value="TYR_RECOMBINASE"/>
    <property type="match status" value="1"/>
</dbReference>
<dbReference type="InterPro" id="IPR044068">
    <property type="entry name" value="CB"/>
</dbReference>
<evidence type="ECO:0000256" key="3">
    <source>
        <dbReference type="PROSITE-ProRule" id="PRU01248"/>
    </source>
</evidence>
<gene>
    <name evidence="6" type="ORF">M4V62_04710</name>
</gene>
<dbReference type="SUPFAM" id="SSF56349">
    <property type="entry name" value="DNA breaking-rejoining enzymes"/>
    <property type="match status" value="1"/>
</dbReference>
<dbReference type="InterPro" id="IPR011010">
    <property type="entry name" value="DNA_brk_join_enz"/>
</dbReference>
<evidence type="ECO:0000313" key="6">
    <source>
        <dbReference type="EMBL" id="UQT54449.1"/>
    </source>
</evidence>
<dbReference type="EMBL" id="CP097289">
    <property type="protein sequence ID" value="UQT54449.1"/>
    <property type="molecule type" value="Genomic_DNA"/>
</dbReference>
<evidence type="ECO:0000313" key="7">
    <source>
        <dbReference type="Proteomes" id="UP000829992"/>
    </source>
</evidence>
<proteinExistence type="predicted"/>
<organism evidence="6 7">
    <name type="scientific">Streptomyces durmitorensis</name>
    <dbReference type="NCBI Taxonomy" id="319947"/>
    <lineage>
        <taxon>Bacteria</taxon>
        <taxon>Bacillati</taxon>
        <taxon>Actinomycetota</taxon>
        <taxon>Actinomycetes</taxon>
        <taxon>Kitasatosporales</taxon>
        <taxon>Streptomycetaceae</taxon>
        <taxon>Streptomyces</taxon>
    </lineage>
</organism>
<name>A0ABY4PMT1_9ACTN</name>
<dbReference type="InterPro" id="IPR010998">
    <property type="entry name" value="Integrase_recombinase_N"/>
</dbReference>
<accession>A0ABY4PMT1</accession>
<dbReference type="InterPro" id="IPR013762">
    <property type="entry name" value="Integrase-like_cat_sf"/>
</dbReference>
<evidence type="ECO:0000259" key="5">
    <source>
        <dbReference type="PROSITE" id="PS51900"/>
    </source>
</evidence>
<dbReference type="RefSeq" id="WP_249585945.1">
    <property type="nucleotide sequence ID" value="NZ_BAAAQL010000002.1"/>
</dbReference>
<evidence type="ECO:0000259" key="4">
    <source>
        <dbReference type="PROSITE" id="PS51898"/>
    </source>
</evidence>
<keyword evidence="1 3" id="KW-0238">DNA-binding</keyword>
<dbReference type="PROSITE" id="PS51900">
    <property type="entry name" value="CB"/>
    <property type="match status" value="1"/>
</dbReference>
<dbReference type="Gene3D" id="1.10.150.130">
    <property type="match status" value="1"/>
</dbReference>
<reference evidence="6 7" key="1">
    <citation type="submission" date="2022-05" db="EMBL/GenBank/DDBJ databases">
        <authorList>
            <person name="Zhou X."/>
            <person name="Li K."/>
            <person name="Man Y."/>
        </authorList>
    </citation>
    <scope>NUCLEOTIDE SEQUENCE [LARGE SCALE GENOMIC DNA]</scope>
    <source>
        <strain evidence="6 7">MS405</strain>
    </source>
</reference>
<dbReference type="Gene3D" id="1.10.443.10">
    <property type="entry name" value="Intergrase catalytic core"/>
    <property type="match status" value="1"/>
</dbReference>
<dbReference type="InterPro" id="IPR002104">
    <property type="entry name" value="Integrase_catalytic"/>
</dbReference>
<feature type="domain" description="Tyr recombinase" evidence="4">
    <location>
        <begin position="173"/>
        <end position="407"/>
    </location>
</feature>
<keyword evidence="2" id="KW-0233">DNA recombination</keyword>